<gene>
    <name evidence="2" type="ORF">HU200_012047</name>
</gene>
<name>A0A835KM48_9POAL</name>
<evidence type="ECO:0000256" key="1">
    <source>
        <dbReference type="SAM" id="MobiDB-lite"/>
    </source>
</evidence>
<sequence length="172" mass="18525">MIASRVHTHKTRTSLPPAGGVLRCRDVLPFSYSWPASKSKPQHEGRIGHGNIAKLIETDPALDLWRSLPHRAEPIADAVPRRPAPSAPARAGRWSPLPRGAGAHAVAVAGLVLEEDNRYLKRAGGTGQSRARATLRLALASEDREIDLDEEGNGPMEKAYGSAKPPRLSSLI</sequence>
<protein>
    <submittedName>
        <fullName evidence="2">Uncharacterized protein</fullName>
    </submittedName>
</protein>
<proteinExistence type="predicted"/>
<comment type="caution">
    <text evidence="2">The sequence shown here is derived from an EMBL/GenBank/DDBJ whole genome shotgun (WGS) entry which is preliminary data.</text>
</comment>
<feature type="region of interest" description="Disordered" evidence="1">
    <location>
        <begin position="142"/>
        <end position="172"/>
    </location>
</feature>
<dbReference type="Proteomes" id="UP000636709">
    <property type="component" value="Unassembled WGS sequence"/>
</dbReference>
<evidence type="ECO:0000313" key="2">
    <source>
        <dbReference type="EMBL" id="KAF8751376.1"/>
    </source>
</evidence>
<evidence type="ECO:0000313" key="3">
    <source>
        <dbReference type="Proteomes" id="UP000636709"/>
    </source>
</evidence>
<reference evidence="2" key="1">
    <citation type="submission" date="2020-07" db="EMBL/GenBank/DDBJ databases">
        <title>Genome sequence and genetic diversity analysis of an under-domesticated orphan crop, white fonio (Digitaria exilis).</title>
        <authorList>
            <person name="Bennetzen J.L."/>
            <person name="Chen S."/>
            <person name="Ma X."/>
            <person name="Wang X."/>
            <person name="Yssel A.E.J."/>
            <person name="Chaluvadi S.R."/>
            <person name="Johnson M."/>
            <person name="Gangashetty P."/>
            <person name="Hamidou F."/>
            <person name="Sanogo M.D."/>
            <person name="Zwaenepoel A."/>
            <person name="Wallace J."/>
            <person name="Van De Peer Y."/>
            <person name="Van Deynze A."/>
        </authorList>
    </citation>
    <scope>NUCLEOTIDE SEQUENCE</scope>
    <source>
        <tissue evidence="2">Leaves</tissue>
    </source>
</reference>
<accession>A0A835KM48</accession>
<keyword evidence="3" id="KW-1185">Reference proteome</keyword>
<dbReference type="EMBL" id="JACEFO010000967">
    <property type="protein sequence ID" value="KAF8751376.1"/>
    <property type="molecule type" value="Genomic_DNA"/>
</dbReference>
<dbReference type="AlphaFoldDB" id="A0A835KM48"/>
<organism evidence="2 3">
    <name type="scientific">Digitaria exilis</name>
    <dbReference type="NCBI Taxonomy" id="1010633"/>
    <lineage>
        <taxon>Eukaryota</taxon>
        <taxon>Viridiplantae</taxon>
        <taxon>Streptophyta</taxon>
        <taxon>Embryophyta</taxon>
        <taxon>Tracheophyta</taxon>
        <taxon>Spermatophyta</taxon>
        <taxon>Magnoliopsida</taxon>
        <taxon>Liliopsida</taxon>
        <taxon>Poales</taxon>
        <taxon>Poaceae</taxon>
        <taxon>PACMAD clade</taxon>
        <taxon>Panicoideae</taxon>
        <taxon>Panicodae</taxon>
        <taxon>Paniceae</taxon>
        <taxon>Anthephorinae</taxon>
        <taxon>Digitaria</taxon>
    </lineage>
</organism>